<dbReference type="EMBL" id="HBIO01007159">
    <property type="protein sequence ID" value="CAE0460478.1"/>
    <property type="molecule type" value="Transcribed_RNA"/>
</dbReference>
<dbReference type="Gene3D" id="3.40.30.10">
    <property type="entry name" value="Glutaredoxin"/>
    <property type="match status" value="1"/>
</dbReference>
<proteinExistence type="predicted"/>
<accession>A0A7S3V6I3</accession>
<sequence>MNTSQTDAFYTNMVLLVWTAMLALLLSQSYLTNALSSPTPSSIRIRICNGSSCESKCRGAFNPLKTLEQLRREHGDSDGNGDGDDHAISDIEFEETYCMNQCKRGPNARIIDTSDDDCDSLLIFEDPLHMNDTEQKRKSFQGLTNENRVKFVWGLARGVLDAKDEDILSSFKDMGASASKLSDIMPQKKS</sequence>
<protein>
    <recommendedName>
        <fullName evidence="3">Selenoprotein F/M domain-containing protein</fullName>
    </recommendedName>
</protein>
<feature type="chain" id="PRO_5031153311" description="Selenoprotein F/M domain-containing protein" evidence="1">
    <location>
        <begin position="35"/>
        <end position="190"/>
    </location>
</feature>
<evidence type="ECO:0000313" key="2">
    <source>
        <dbReference type="EMBL" id="CAE0460478.1"/>
    </source>
</evidence>
<evidence type="ECO:0008006" key="3">
    <source>
        <dbReference type="Google" id="ProtNLM"/>
    </source>
</evidence>
<evidence type="ECO:0000256" key="1">
    <source>
        <dbReference type="SAM" id="SignalP"/>
    </source>
</evidence>
<keyword evidence="1" id="KW-0732">Signal</keyword>
<gene>
    <name evidence="2" type="ORF">CDEB00056_LOCUS5319</name>
</gene>
<dbReference type="CDD" id="cd02980">
    <property type="entry name" value="TRX_Fd_family"/>
    <property type="match status" value="1"/>
</dbReference>
<reference evidence="2" key="1">
    <citation type="submission" date="2021-01" db="EMBL/GenBank/DDBJ databases">
        <authorList>
            <person name="Corre E."/>
            <person name="Pelletier E."/>
            <person name="Niang G."/>
            <person name="Scheremetjew M."/>
            <person name="Finn R."/>
            <person name="Kale V."/>
            <person name="Holt S."/>
            <person name="Cochrane G."/>
            <person name="Meng A."/>
            <person name="Brown T."/>
            <person name="Cohen L."/>
        </authorList>
    </citation>
    <scope>NUCLEOTIDE SEQUENCE</scope>
    <source>
        <strain evidence="2">MM31A-1</strain>
    </source>
</reference>
<feature type="signal peptide" evidence="1">
    <location>
        <begin position="1"/>
        <end position="34"/>
    </location>
</feature>
<dbReference type="AlphaFoldDB" id="A0A7S3V6I3"/>
<organism evidence="2">
    <name type="scientific">Chaetoceros debilis</name>
    <dbReference type="NCBI Taxonomy" id="122233"/>
    <lineage>
        <taxon>Eukaryota</taxon>
        <taxon>Sar</taxon>
        <taxon>Stramenopiles</taxon>
        <taxon>Ochrophyta</taxon>
        <taxon>Bacillariophyta</taxon>
        <taxon>Coscinodiscophyceae</taxon>
        <taxon>Chaetocerotophycidae</taxon>
        <taxon>Chaetocerotales</taxon>
        <taxon>Chaetocerotaceae</taxon>
        <taxon>Chaetoceros</taxon>
    </lineage>
</organism>
<name>A0A7S3V6I3_9STRA</name>